<dbReference type="GeneID" id="54299965"/>
<accession>A0A6A6B121</accession>
<proteinExistence type="predicted"/>
<evidence type="ECO:0000313" key="3">
    <source>
        <dbReference type="Proteomes" id="UP000799438"/>
    </source>
</evidence>
<gene>
    <name evidence="2" type="ORF">K452DRAFT_301588</name>
</gene>
<organism evidence="2 3">
    <name type="scientific">Aplosporella prunicola CBS 121167</name>
    <dbReference type="NCBI Taxonomy" id="1176127"/>
    <lineage>
        <taxon>Eukaryota</taxon>
        <taxon>Fungi</taxon>
        <taxon>Dikarya</taxon>
        <taxon>Ascomycota</taxon>
        <taxon>Pezizomycotina</taxon>
        <taxon>Dothideomycetes</taxon>
        <taxon>Dothideomycetes incertae sedis</taxon>
        <taxon>Botryosphaeriales</taxon>
        <taxon>Aplosporellaceae</taxon>
        <taxon>Aplosporella</taxon>
    </lineage>
</organism>
<keyword evidence="3" id="KW-1185">Reference proteome</keyword>
<reference evidence="2" key="1">
    <citation type="journal article" date="2020" name="Stud. Mycol.">
        <title>101 Dothideomycetes genomes: a test case for predicting lifestyles and emergence of pathogens.</title>
        <authorList>
            <person name="Haridas S."/>
            <person name="Albert R."/>
            <person name="Binder M."/>
            <person name="Bloem J."/>
            <person name="Labutti K."/>
            <person name="Salamov A."/>
            <person name="Andreopoulos B."/>
            <person name="Baker S."/>
            <person name="Barry K."/>
            <person name="Bills G."/>
            <person name="Bluhm B."/>
            <person name="Cannon C."/>
            <person name="Castanera R."/>
            <person name="Culley D."/>
            <person name="Daum C."/>
            <person name="Ezra D."/>
            <person name="Gonzalez J."/>
            <person name="Henrissat B."/>
            <person name="Kuo A."/>
            <person name="Liang C."/>
            <person name="Lipzen A."/>
            <person name="Lutzoni F."/>
            <person name="Magnuson J."/>
            <person name="Mondo S."/>
            <person name="Nolan M."/>
            <person name="Ohm R."/>
            <person name="Pangilinan J."/>
            <person name="Park H.-J."/>
            <person name="Ramirez L."/>
            <person name="Alfaro M."/>
            <person name="Sun H."/>
            <person name="Tritt A."/>
            <person name="Yoshinaga Y."/>
            <person name="Zwiers L.-H."/>
            <person name="Turgeon B."/>
            <person name="Goodwin S."/>
            <person name="Spatafora J."/>
            <person name="Crous P."/>
            <person name="Grigoriev I."/>
        </authorList>
    </citation>
    <scope>NUCLEOTIDE SEQUENCE</scope>
    <source>
        <strain evidence="2">CBS 121167</strain>
    </source>
</reference>
<feature type="region of interest" description="Disordered" evidence="1">
    <location>
        <begin position="310"/>
        <end position="367"/>
    </location>
</feature>
<dbReference type="EMBL" id="ML995499">
    <property type="protein sequence ID" value="KAF2137859.1"/>
    <property type="molecule type" value="Genomic_DNA"/>
</dbReference>
<feature type="region of interest" description="Disordered" evidence="1">
    <location>
        <begin position="108"/>
        <end position="227"/>
    </location>
</feature>
<feature type="compositionally biased region" description="Polar residues" evidence="1">
    <location>
        <begin position="32"/>
        <end position="46"/>
    </location>
</feature>
<dbReference type="RefSeq" id="XP_033393574.1">
    <property type="nucleotide sequence ID" value="XM_033542468.1"/>
</dbReference>
<dbReference type="AlphaFoldDB" id="A0A6A6B121"/>
<sequence length="442" mass="47375">MAPSLLTSARLAFVKPSRVANKANPQKIVSAASKSAANPTLGNPDSSMRAPSKPAQSKPATMRPASSNAAPRKPSSSAPTSFSSIYGALTASLEASNKRNISKGISAFTSRNQDVAPASQKRKREDDASSSEANKHTRVDGPTTTEAVRALAKKDNASPSEAPKAPIKRKRSENAATPITTTTTTTTTAAARSPVTIRRHQNHAANAQARSARADAHRSPPLKRKRDEDDVVPVLVAAVRATGKRRRLADVAPEPSYRHVCNRGLLNTSDARKLRRAASAMPAGMSARRFGIALKPTVKSVLPSYGINKGPSAPAAPSPSLRAAPAPSSQSTRRPATAAGGRGDNQLHSTPPIKEEPTTPPRHRPRITFKERAAAARFGGQITRKIIDDRELARTQREVESEHLSEMMKADGMGPDPQISIDAKKVRTRRRVTDGRIRWNDY</sequence>
<feature type="compositionally biased region" description="Polar residues" evidence="1">
    <location>
        <begin position="54"/>
        <end position="69"/>
    </location>
</feature>
<evidence type="ECO:0000313" key="2">
    <source>
        <dbReference type="EMBL" id="KAF2137859.1"/>
    </source>
</evidence>
<evidence type="ECO:0000256" key="1">
    <source>
        <dbReference type="SAM" id="MobiDB-lite"/>
    </source>
</evidence>
<feature type="region of interest" description="Disordered" evidence="1">
    <location>
        <begin position="400"/>
        <end position="420"/>
    </location>
</feature>
<name>A0A6A6B121_9PEZI</name>
<protein>
    <submittedName>
        <fullName evidence="2">Uncharacterized protein</fullName>
    </submittedName>
</protein>
<feature type="compositionally biased region" description="Basic and acidic residues" evidence="1">
    <location>
        <begin position="400"/>
        <end position="409"/>
    </location>
</feature>
<feature type="compositionally biased region" description="Low complexity" evidence="1">
    <location>
        <begin position="311"/>
        <end position="331"/>
    </location>
</feature>
<feature type="compositionally biased region" description="Basic and acidic residues" evidence="1">
    <location>
        <begin position="123"/>
        <end position="139"/>
    </location>
</feature>
<dbReference type="Proteomes" id="UP000799438">
    <property type="component" value="Unassembled WGS sequence"/>
</dbReference>
<feature type="compositionally biased region" description="Low complexity" evidence="1">
    <location>
        <begin position="175"/>
        <end position="191"/>
    </location>
</feature>
<feature type="region of interest" description="Disordered" evidence="1">
    <location>
        <begin position="21"/>
        <end position="82"/>
    </location>
</feature>